<reference evidence="1 2" key="1">
    <citation type="journal article" date="2018" name="Front. Microbiol.">
        <title>Hydrolytic Capabilities as a Key to Environmental Success: Chitinolytic and Cellulolytic Acidobacteria From Acidic Sub-arctic Soils and Boreal Peatlands.</title>
        <authorList>
            <person name="Belova S.E."/>
            <person name="Ravin N.V."/>
            <person name="Pankratov T.A."/>
            <person name="Rakitin A.L."/>
            <person name="Ivanova A.A."/>
            <person name="Beletsky A.V."/>
            <person name="Mardanov A.V."/>
            <person name="Sinninghe Damste J.S."/>
            <person name="Dedysh S.N."/>
        </authorList>
    </citation>
    <scope>NUCLEOTIDE SEQUENCE [LARGE SCALE GENOMIC DNA]</scope>
    <source>
        <strain evidence="1 2">SBC82</strain>
    </source>
</reference>
<dbReference type="Proteomes" id="UP000253606">
    <property type="component" value="Chromosome"/>
</dbReference>
<dbReference type="AlphaFoldDB" id="A0A2Z5G2Z4"/>
<organism evidence="1 2">
    <name type="scientific">Acidisarcina polymorpha</name>
    <dbReference type="NCBI Taxonomy" id="2211140"/>
    <lineage>
        <taxon>Bacteria</taxon>
        <taxon>Pseudomonadati</taxon>
        <taxon>Acidobacteriota</taxon>
        <taxon>Terriglobia</taxon>
        <taxon>Terriglobales</taxon>
        <taxon>Acidobacteriaceae</taxon>
        <taxon>Acidisarcina</taxon>
    </lineage>
</organism>
<evidence type="ECO:0000313" key="1">
    <source>
        <dbReference type="EMBL" id="AXC13005.1"/>
    </source>
</evidence>
<keyword evidence="2" id="KW-1185">Reference proteome</keyword>
<protein>
    <submittedName>
        <fullName evidence="1">Uncharacterized protein</fullName>
    </submittedName>
</protein>
<proteinExistence type="predicted"/>
<name>A0A2Z5G2Z4_9BACT</name>
<evidence type="ECO:0000313" key="2">
    <source>
        <dbReference type="Proteomes" id="UP000253606"/>
    </source>
</evidence>
<accession>A0A2Z5G2Z4</accession>
<gene>
    <name evidence="1" type="ORF">ACPOL_3724</name>
</gene>
<dbReference type="EMBL" id="CP030840">
    <property type="protein sequence ID" value="AXC13005.1"/>
    <property type="molecule type" value="Genomic_DNA"/>
</dbReference>
<sequence>MFVAFIVDIYATERLTRSKCIPGPCSVSPISRETAQEQNTVGKLVPGYADIVAGFAPYMSDRQFSMRVYKSLALI</sequence>
<dbReference type="KEGG" id="abas:ACPOL_3724"/>